<evidence type="ECO:0000256" key="4">
    <source>
        <dbReference type="ARBA" id="ARBA00022806"/>
    </source>
</evidence>
<comment type="catalytic activity">
    <reaction evidence="6">
        <text>ATP + H2O = ADP + phosphate + H(+)</text>
        <dbReference type="Rhea" id="RHEA:13065"/>
        <dbReference type="ChEBI" id="CHEBI:15377"/>
        <dbReference type="ChEBI" id="CHEBI:15378"/>
        <dbReference type="ChEBI" id="CHEBI:30616"/>
        <dbReference type="ChEBI" id="CHEBI:43474"/>
        <dbReference type="ChEBI" id="CHEBI:456216"/>
        <dbReference type="EC" id="3.6.4.13"/>
    </reaction>
</comment>
<proteinExistence type="inferred from homology"/>
<dbReference type="InterPro" id="IPR001650">
    <property type="entry name" value="Helicase_C-like"/>
</dbReference>
<dbReference type="EC" id="3.6.4.13" evidence="1"/>
<comment type="caution">
    <text evidence="13">The sequence shown here is derived from an EMBL/GenBank/DDBJ whole genome shotgun (WGS) entry which is preliminary data.</text>
</comment>
<organism evidence="13 14">
    <name type="scientific">Fasciolopsis buskii</name>
    <dbReference type="NCBI Taxonomy" id="27845"/>
    <lineage>
        <taxon>Eukaryota</taxon>
        <taxon>Metazoa</taxon>
        <taxon>Spiralia</taxon>
        <taxon>Lophotrochozoa</taxon>
        <taxon>Platyhelminthes</taxon>
        <taxon>Trematoda</taxon>
        <taxon>Digenea</taxon>
        <taxon>Plagiorchiida</taxon>
        <taxon>Echinostomata</taxon>
        <taxon>Echinostomatoidea</taxon>
        <taxon>Fasciolidae</taxon>
        <taxon>Fasciolopsis</taxon>
    </lineage>
</organism>
<dbReference type="AlphaFoldDB" id="A0A8E0RN27"/>
<dbReference type="Pfam" id="PF00271">
    <property type="entry name" value="Helicase_C"/>
    <property type="match status" value="1"/>
</dbReference>
<feature type="domain" description="Helicase C-terminal" evidence="11">
    <location>
        <begin position="322"/>
        <end position="466"/>
    </location>
</feature>
<dbReference type="GO" id="GO:0003676">
    <property type="term" value="F:nucleic acid binding"/>
    <property type="evidence" value="ECO:0007669"/>
    <property type="project" value="InterPro"/>
</dbReference>
<dbReference type="Proteomes" id="UP000728185">
    <property type="component" value="Unassembled WGS sequence"/>
</dbReference>
<feature type="compositionally biased region" description="Basic residues" evidence="9">
    <location>
        <begin position="10"/>
        <end position="20"/>
    </location>
</feature>
<dbReference type="PROSITE" id="PS51195">
    <property type="entry name" value="Q_MOTIF"/>
    <property type="match status" value="1"/>
</dbReference>
<name>A0A8E0RN27_9TREM</name>
<gene>
    <name evidence="13" type="ORF">FBUS_06677</name>
</gene>
<feature type="compositionally biased region" description="Polar residues" evidence="9">
    <location>
        <begin position="698"/>
        <end position="718"/>
    </location>
</feature>
<feature type="domain" description="DEAD-box RNA helicase Q" evidence="12">
    <location>
        <begin position="88"/>
        <end position="116"/>
    </location>
</feature>
<evidence type="ECO:0000256" key="2">
    <source>
        <dbReference type="ARBA" id="ARBA00022741"/>
    </source>
</evidence>
<feature type="region of interest" description="Disordered" evidence="9">
    <location>
        <begin position="1"/>
        <end position="21"/>
    </location>
</feature>
<feature type="short sequence motif" description="Q motif" evidence="7">
    <location>
        <begin position="88"/>
        <end position="116"/>
    </location>
</feature>
<dbReference type="GO" id="GO:0016787">
    <property type="term" value="F:hydrolase activity"/>
    <property type="evidence" value="ECO:0007669"/>
    <property type="project" value="UniProtKB-KW"/>
</dbReference>
<evidence type="ECO:0000256" key="7">
    <source>
        <dbReference type="PROSITE-ProRule" id="PRU00552"/>
    </source>
</evidence>
<evidence type="ECO:0000256" key="3">
    <source>
        <dbReference type="ARBA" id="ARBA00022801"/>
    </source>
</evidence>
<keyword evidence="2 8" id="KW-0547">Nucleotide-binding</keyword>
<sequence>MSRYAMNSRPRSRSPLRRWAKSGARKEKFDMDLEFTAPRWNLDELPKFQKNFYQEHPASANRPEAEIVAFRMQHKMTLSGTNIPRPVFSFSELNLPDYVNSVVLRNGWQIPTPIQAQGLPMAMAGRDVVGIAQTGSGKTASFIIPAMVHITAQPRLLRGDGPICLVLVPTRELAQQVLAVAQEFTAAAGMRTMCFYGGSPRGPQKRELQRGAEICIATPGRLIDFIRSEKNLMGRVTYLVLDEADRMLDMGFEPQIRKIVDHIRPDRQTLMWSATWPREVQTLARDFLKNYIQVNIGSVSLHANPNITQIVEIIDGWHKEQRLVELLTMFGRARCLVFVETKRKTDQITNSLRRRGFAVGAMHGNKNQRDREMTLKNFKEGRINVLVATDVASRGLDIDDIQYVINVDFPNQTEDYIHRIGRTARSDKKGTAFTFFTSKNMKQARDLIDILEEANQEVNPELYAMSGISAHSRKSSFRGRKNQSSVAPGRFGGRPGVSNYQNAAPNYPGANFPGISPGFQNGPSLHKPNSTAANLGSISANALQLGMAPGTVGEPSFAAPRDSASGNRLSGVPPSFGNIQPQGSKDAHGADAKFGKSSVGIFNPMLPTNIPSNAPSRWDRRAPGDKGPAPVVAQGNVPHQTNVNSNGGAKWQAQWTENRHSNGSQTFWANPQTGQVPSADASFPQRGPVPTGSRRPEQSQSFTVDNQSTLRSRGSSGNLKGDGVPPNAFTQSWGSFPQFVAPVPDHNAMNWGSGWNQSHYGGF</sequence>
<keyword evidence="3 8" id="KW-0378">Hydrolase</keyword>
<dbReference type="CDD" id="cd18787">
    <property type="entry name" value="SF2_C_DEAD"/>
    <property type="match status" value="1"/>
</dbReference>
<evidence type="ECO:0000256" key="9">
    <source>
        <dbReference type="SAM" id="MobiDB-lite"/>
    </source>
</evidence>
<dbReference type="SUPFAM" id="SSF52540">
    <property type="entry name" value="P-loop containing nucleoside triphosphate hydrolases"/>
    <property type="match status" value="1"/>
</dbReference>
<evidence type="ECO:0000256" key="1">
    <source>
        <dbReference type="ARBA" id="ARBA00012552"/>
    </source>
</evidence>
<dbReference type="PROSITE" id="PS51192">
    <property type="entry name" value="HELICASE_ATP_BIND_1"/>
    <property type="match status" value="1"/>
</dbReference>
<reference evidence="13" key="1">
    <citation type="submission" date="2019-05" db="EMBL/GenBank/DDBJ databases">
        <title>Annotation for the trematode Fasciolopsis buski.</title>
        <authorList>
            <person name="Choi Y.-J."/>
        </authorList>
    </citation>
    <scope>NUCLEOTIDE SEQUENCE</scope>
    <source>
        <strain evidence="13">HT</strain>
        <tissue evidence="13">Whole worm</tissue>
    </source>
</reference>
<evidence type="ECO:0000259" key="12">
    <source>
        <dbReference type="PROSITE" id="PS51195"/>
    </source>
</evidence>
<dbReference type="OrthoDB" id="196131at2759"/>
<evidence type="ECO:0000259" key="10">
    <source>
        <dbReference type="PROSITE" id="PS51192"/>
    </source>
</evidence>
<comment type="similarity">
    <text evidence="8">Belongs to the DEAD box helicase family.</text>
</comment>
<keyword evidence="4 8" id="KW-0347">Helicase</keyword>
<feature type="compositionally biased region" description="Polar residues" evidence="9">
    <location>
        <begin position="518"/>
        <end position="532"/>
    </location>
</feature>
<dbReference type="Gene3D" id="3.40.50.300">
    <property type="entry name" value="P-loop containing nucleotide triphosphate hydrolases"/>
    <property type="match status" value="2"/>
</dbReference>
<feature type="region of interest" description="Disordered" evidence="9">
    <location>
        <begin position="607"/>
        <end position="730"/>
    </location>
</feature>
<dbReference type="InterPro" id="IPR000629">
    <property type="entry name" value="RNA-helicase_DEAD-box_CS"/>
</dbReference>
<keyword evidence="14" id="KW-1185">Reference proteome</keyword>
<dbReference type="SMART" id="SM00490">
    <property type="entry name" value="HELICc"/>
    <property type="match status" value="1"/>
</dbReference>
<dbReference type="Pfam" id="PF00270">
    <property type="entry name" value="DEAD"/>
    <property type="match status" value="1"/>
</dbReference>
<dbReference type="InterPro" id="IPR027417">
    <property type="entry name" value="P-loop_NTPase"/>
</dbReference>
<dbReference type="PROSITE" id="PS51194">
    <property type="entry name" value="HELICASE_CTER"/>
    <property type="match status" value="1"/>
</dbReference>
<dbReference type="EMBL" id="LUCM01009883">
    <property type="protein sequence ID" value="KAA0186222.1"/>
    <property type="molecule type" value="Genomic_DNA"/>
</dbReference>
<evidence type="ECO:0000313" key="13">
    <source>
        <dbReference type="EMBL" id="KAA0186222.1"/>
    </source>
</evidence>
<dbReference type="InterPro" id="IPR014014">
    <property type="entry name" value="RNA_helicase_DEAD_Q_motif"/>
</dbReference>
<dbReference type="PROSITE" id="PS00039">
    <property type="entry name" value="DEAD_ATP_HELICASE"/>
    <property type="match status" value="1"/>
</dbReference>
<feature type="domain" description="Helicase ATP-binding" evidence="10">
    <location>
        <begin position="119"/>
        <end position="294"/>
    </location>
</feature>
<evidence type="ECO:0000259" key="11">
    <source>
        <dbReference type="PROSITE" id="PS51194"/>
    </source>
</evidence>
<accession>A0A8E0RN27</accession>
<dbReference type="FunFam" id="3.40.50.300:FF:000079">
    <property type="entry name" value="probable ATP-dependent RNA helicase DDX17"/>
    <property type="match status" value="1"/>
</dbReference>
<feature type="region of interest" description="Disordered" evidence="9">
    <location>
        <begin position="473"/>
        <end position="532"/>
    </location>
</feature>
<evidence type="ECO:0000313" key="14">
    <source>
        <dbReference type="Proteomes" id="UP000728185"/>
    </source>
</evidence>
<dbReference type="GO" id="GO:0003724">
    <property type="term" value="F:RNA helicase activity"/>
    <property type="evidence" value="ECO:0007669"/>
    <property type="project" value="UniProtKB-EC"/>
</dbReference>
<keyword evidence="5 8" id="KW-0067">ATP-binding</keyword>
<dbReference type="GO" id="GO:0005524">
    <property type="term" value="F:ATP binding"/>
    <property type="evidence" value="ECO:0007669"/>
    <property type="project" value="UniProtKB-KW"/>
</dbReference>
<evidence type="ECO:0000256" key="6">
    <source>
        <dbReference type="ARBA" id="ARBA00047984"/>
    </source>
</evidence>
<protein>
    <recommendedName>
        <fullName evidence="1">RNA helicase</fullName>
        <ecNumber evidence="1">3.6.4.13</ecNumber>
    </recommendedName>
</protein>
<dbReference type="InterPro" id="IPR011545">
    <property type="entry name" value="DEAD/DEAH_box_helicase_dom"/>
</dbReference>
<evidence type="ECO:0000256" key="5">
    <source>
        <dbReference type="ARBA" id="ARBA00022840"/>
    </source>
</evidence>
<dbReference type="PANTHER" id="PTHR47958">
    <property type="entry name" value="ATP-DEPENDENT RNA HELICASE DBP3"/>
    <property type="match status" value="1"/>
</dbReference>
<evidence type="ECO:0000256" key="8">
    <source>
        <dbReference type="RuleBase" id="RU000492"/>
    </source>
</evidence>
<dbReference type="InterPro" id="IPR014001">
    <property type="entry name" value="Helicase_ATP-bd"/>
</dbReference>
<dbReference type="SMART" id="SM00487">
    <property type="entry name" value="DEXDc"/>
    <property type="match status" value="1"/>
</dbReference>
<feature type="compositionally biased region" description="Polar residues" evidence="9">
    <location>
        <begin position="637"/>
        <end position="676"/>
    </location>
</feature>
<dbReference type="FunFam" id="3.40.50.300:FF:000008">
    <property type="entry name" value="ATP-dependent RNA helicase RhlB"/>
    <property type="match status" value="1"/>
</dbReference>